<evidence type="ECO:0000313" key="3">
    <source>
        <dbReference type="EMBL" id="KAK0370836.1"/>
    </source>
</evidence>
<protein>
    <submittedName>
        <fullName evidence="3">Serine/threonine protein kinase</fullName>
    </submittedName>
</protein>
<evidence type="ECO:0000259" key="2">
    <source>
        <dbReference type="PROSITE" id="PS50011"/>
    </source>
</evidence>
<keyword evidence="3" id="KW-0723">Serine/threonine-protein kinase</keyword>
<keyword evidence="3" id="KW-0808">Transferase</keyword>
<dbReference type="Proteomes" id="UP001169217">
    <property type="component" value="Unassembled WGS sequence"/>
</dbReference>
<dbReference type="SUPFAM" id="SSF56112">
    <property type="entry name" value="Protein kinase-like (PK-like)"/>
    <property type="match status" value="1"/>
</dbReference>
<dbReference type="InterPro" id="IPR000719">
    <property type="entry name" value="Prot_kinase_dom"/>
</dbReference>
<organism evidence="3 4">
    <name type="scientific">Colletotrichum limetticola</name>
    <dbReference type="NCBI Taxonomy" id="1209924"/>
    <lineage>
        <taxon>Eukaryota</taxon>
        <taxon>Fungi</taxon>
        <taxon>Dikarya</taxon>
        <taxon>Ascomycota</taxon>
        <taxon>Pezizomycotina</taxon>
        <taxon>Sordariomycetes</taxon>
        <taxon>Hypocreomycetidae</taxon>
        <taxon>Glomerellales</taxon>
        <taxon>Glomerellaceae</taxon>
        <taxon>Colletotrichum</taxon>
        <taxon>Colletotrichum acutatum species complex</taxon>
    </lineage>
</organism>
<keyword evidence="3" id="KW-0418">Kinase</keyword>
<name>A0ABQ9PG12_9PEZI</name>
<comment type="caution">
    <text evidence="3">The sequence shown here is derived from an EMBL/GenBank/DDBJ whole genome shotgun (WGS) entry which is preliminary data.</text>
</comment>
<dbReference type="SMART" id="SM00220">
    <property type="entry name" value="S_TKc"/>
    <property type="match status" value="1"/>
</dbReference>
<feature type="domain" description="Protein kinase" evidence="2">
    <location>
        <begin position="117"/>
        <end position="391"/>
    </location>
</feature>
<dbReference type="PANTHER" id="PTHR24359">
    <property type="entry name" value="SERINE/THREONINE-PROTEIN KINASE SBK1"/>
    <property type="match status" value="1"/>
</dbReference>
<gene>
    <name evidence="3" type="ORF">CLIM01_11816</name>
</gene>
<sequence length="511" mass="58216">TPIRIASIRKSHKKAFDSSLSDDSLEDRINRDLCKTEDDKDFLPADIIDTLTSRSIVEEELEAYVASDQLSSLVAYVTNPNQPARRLFLTLVVCDDLKRLQDLADAPQKFHDDDLPVKVVKNPNTTGLQLIQITGKKIRVASKEMRIGMDSYYEKEADILETIRNVDNPHLIKPLAAYRRGDLRGFLFPWGEGGNLKEFWSFQEKLRPVPVRDPHLVLWVLRQLQGICGSISALHERNCRHGDLKPENILHFLETDGKGVLRVADVGLARFHLEATRDRNQPTNTMTGTVRYEPPEFGLTEQISRLYDVWSLGCVFLEFLIWVLYGNSKLKAFNRASIEEKFWSKDDEGYHQHREVKGWISRMSKDLLRSDITSSTALKDVLELIDLNMLVPEVDGRTNSTELYERLRSIFEQAKAQENYLLDSTLWDRISTSAVPAEHRRSKLEVPGQRPLPGRATTSQNLQPALLGIAPNVPIPDTPMIVEPVAELSDVNMQVPIPNAQEVRKPWHDTI</sequence>
<proteinExistence type="predicted"/>
<dbReference type="Gene3D" id="1.10.510.10">
    <property type="entry name" value="Transferase(Phosphotransferase) domain 1"/>
    <property type="match status" value="1"/>
</dbReference>
<dbReference type="PANTHER" id="PTHR24359:SF1">
    <property type="entry name" value="INHIBITOR OF NUCLEAR FACTOR KAPPA-B KINASE EPSILON SUBUNIT HOMOLOG 1-RELATED"/>
    <property type="match status" value="1"/>
</dbReference>
<dbReference type="Pfam" id="PF00069">
    <property type="entry name" value="Pkinase"/>
    <property type="match status" value="1"/>
</dbReference>
<dbReference type="GO" id="GO:0004674">
    <property type="term" value="F:protein serine/threonine kinase activity"/>
    <property type="evidence" value="ECO:0007669"/>
    <property type="project" value="UniProtKB-KW"/>
</dbReference>
<reference evidence="3" key="1">
    <citation type="submission" date="2023-04" db="EMBL/GenBank/DDBJ databases">
        <title>Colletotrichum limetticola genome sequence.</title>
        <authorList>
            <person name="Baroncelli R."/>
        </authorList>
    </citation>
    <scope>NUCLEOTIDE SEQUENCE</scope>
    <source>
        <strain evidence="3">KLA-Anderson</strain>
    </source>
</reference>
<evidence type="ECO:0000313" key="4">
    <source>
        <dbReference type="Proteomes" id="UP001169217"/>
    </source>
</evidence>
<keyword evidence="4" id="KW-1185">Reference proteome</keyword>
<feature type="non-terminal residue" evidence="3">
    <location>
        <position position="1"/>
    </location>
</feature>
<accession>A0ABQ9PG12</accession>
<evidence type="ECO:0000256" key="1">
    <source>
        <dbReference type="SAM" id="MobiDB-lite"/>
    </source>
</evidence>
<feature type="region of interest" description="Disordered" evidence="1">
    <location>
        <begin position="438"/>
        <end position="458"/>
    </location>
</feature>
<dbReference type="PROSITE" id="PS50011">
    <property type="entry name" value="PROTEIN_KINASE_DOM"/>
    <property type="match status" value="1"/>
</dbReference>
<dbReference type="EMBL" id="JARUPT010000496">
    <property type="protein sequence ID" value="KAK0370836.1"/>
    <property type="molecule type" value="Genomic_DNA"/>
</dbReference>
<dbReference type="CDD" id="cd00180">
    <property type="entry name" value="PKc"/>
    <property type="match status" value="1"/>
</dbReference>
<dbReference type="InterPro" id="IPR011009">
    <property type="entry name" value="Kinase-like_dom_sf"/>
</dbReference>